<accession>A0A6G4CLX4</accession>
<comment type="caution">
    <text evidence="1">The sequence shown here is derived from an EMBL/GenBank/DDBJ whole genome shotgun (WGS) entry which is preliminary data.</text>
</comment>
<proteinExistence type="predicted"/>
<evidence type="ECO:0008006" key="2">
    <source>
        <dbReference type="Google" id="ProtNLM"/>
    </source>
</evidence>
<evidence type="ECO:0000313" key="1">
    <source>
        <dbReference type="EMBL" id="NEZ74261.1"/>
    </source>
</evidence>
<protein>
    <recommendedName>
        <fullName evidence="2">HNH endonuclease</fullName>
    </recommendedName>
</protein>
<gene>
    <name evidence="1" type="ORF">EXM56_02635</name>
</gene>
<name>A0A6G4CLX4_CLOBO</name>
<reference evidence="1" key="1">
    <citation type="submission" date="2019-02" db="EMBL/GenBank/DDBJ databases">
        <title>Genome sequencing of Clostridium botulinum clinical isolates.</title>
        <authorList>
            <person name="Brunt J."/>
            <person name="Van Vliet A.H.M."/>
            <person name="Stringer S.C."/>
            <person name="Grant K.A."/>
            <person name="Carter A.C."/>
            <person name="Peck M.W."/>
        </authorList>
    </citation>
    <scope>NUCLEOTIDE SEQUENCE</scope>
    <source>
        <strain evidence="1">H114400598</strain>
    </source>
</reference>
<sequence length="157" mass="19068">MAQRSLRPCKQRWCKNLTRDITGYCEEHIHTAEEKKAQRHKHYDKYIRNNKDKRYTAFYHSKEWENLRKYLLTLYNVIDIYAYYVDSKIVVANTVHHIEEIKDNWDKRLDVDNLFPLSDVTHNKIHSLYSKDKKGTQRLLVELLERFRKQFGISPLP</sequence>
<dbReference type="EMBL" id="SGKT01000004">
    <property type="protein sequence ID" value="NEZ74261.1"/>
    <property type="molecule type" value="Genomic_DNA"/>
</dbReference>
<dbReference type="AlphaFoldDB" id="A0A6G4CLX4"/>
<organism evidence="1">
    <name type="scientific">Clostridium botulinum</name>
    <dbReference type="NCBI Taxonomy" id="1491"/>
    <lineage>
        <taxon>Bacteria</taxon>
        <taxon>Bacillati</taxon>
        <taxon>Bacillota</taxon>
        <taxon>Clostridia</taxon>
        <taxon>Eubacteriales</taxon>
        <taxon>Clostridiaceae</taxon>
        <taxon>Clostridium</taxon>
    </lineage>
</organism>